<sequence>MHPVDVAGLSKITWRAKLSLMPRVWWTSYICSCVHRPAYCHVSFWYPNRTNGSTRYVRYVVTRVRVVKF</sequence>
<name>A0AAV0QWH2_9ROSI</name>
<gene>
    <name evidence="1" type="ORF">LITE_LOCUS44866</name>
</gene>
<dbReference type="EMBL" id="CAMGYJ010000010">
    <property type="protein sequence ID" value="CAI0548694.1"/>
    <property type="molecule type" value="Genomic_DNA"/>
</dbReference>
<organism evidence="1 2">
    <name type="scientific">Linum tenue</name>
    <dbReference type="NCBI Taxonomy" id="586396"/>
    <lineage>
        <taxon>Eukaryota</taxon>
        <taxon>Viridiplantae</taxon>
        <taxon>Streptophyta</taxon>
        <taxon>Embryophyta</taxon>
        <taxon>Tracheophyta</taxon>
        <taxon>Spermatophyta</taxon>
        <taxon>Magnoliopsida</taxon>
        <taxon>eudicotyledons</taxon>
        <taxon>Gunneridae</taxon>
        <taxon>Pentapetalae</taxon>
        <taxon>rosids</taxon>
        <taxon>fabids</taxon>
        <taxon>Malpighiales</taxon>
        <taxon>Linaceae</taxon>
        <taxon>Linum</taxon>
    </lineage>
</organism>
<reference evidence="1" key="1">
    <citation type="submission" date="2022-08" db="EMBL/GenBank/DDBJ databases">
        <authorList>
            <person name="Gutierrez-Valencia J."/>
        </authorList>
    </citation>
    <scope>NUCLEOTIDE SEQUENCE</scope>
</reference>
<protein>
    <submittedName>
        <fullName evidence="1">Uncharacterized protein</fullName>
    </submittedName>
</protein>
<dbReference type="AlphaFoldDB" id="A0AAV0QWH2"/>
<accession>A0AAV0QWH2</accession>
<proteinExistence type="predicted"/>
<evidence type="ECO:0000313" key="1">
    <source>
        <dbReference type="EMBL" id="CAI0548694.1"/>
    </source>
</evidence>
<evidence type="ECO:0000313" key="2">
    <source>
        <dbReference type="Proteomes" id="UP001154282"/>
    </source>
</evidence>
<dbReference type="Proteomes" id="UP001154282">
    <property type="component" value="Unassembled WGS sequence"/>
</dbReference>
<keyword evidence="2" id="KW-1185">Reference proteome</keyword>
<comment type="caution">
    <text evidence="1">The sequence shown here is derived from an EMBL/GenBank/DDBJ whole genome shotgun (WGS) entry which is preliminary data.</text>
</comment>